<dbReference type="InterPro" id="IPR019310">
    <property type="entry name" value="Efg1"/>
</dbReference>
<keyword evidence="6" id="KW-0698">rRNA processing</keyword>
<comment type="similarity">
    <text evidence="3">Belongs to the EFG1 family.</text>
</comment>
<dbReference type="AlphaFoldDB" id="A0A8E2JWP8"/>
<evidence type="ECO:0000256" key="4">
    <source>
        <dbReference type="ARBA" id="ARBA00018689"/>
    </source>
</evidence>
<evidence type="ECO:0000313" key="10">
    <source>
        <dbReference type="EMBL" id="OCL12455.1"/>
    </source>
</evidence>
<dbReference type="PANTHER" id="PTHR33911:SF1">
    <property type="entry name" value="RRNA-PROCESSING PROTEIN EFG1"/>
    <property type="match status" value="1"/>
</dbReference>
<dbReference type="OrthoDB" id="47732at2759"/>
<dbReference type="PANTHER" id="PTHR33911">
    <property type="entry name" value="RRNA-PROCESSING PROTEIN EFG1"/>
    <property type="match status" value="1"/>
</dbReference>
<evidence type="ECO:0000256" key="5">
    <source>
        <dbReference type="ARBA" id="ARBA00019827"/>
    </source>
</evidence>
<evidence type="ECO:0000256" key="2">
    <source>
        <dbReference type="ARBA" id="ARBA00004604"/>
    </source>
</evidence>
<protein>
    <recommendedName>
        <fullName evidence="4">rRNA-processing protein EFG1</fullName>
    </recommendedName>
    <alternativeName>
        <fullName evidence="5">rRNA-processing protein efg1</fullName>
    </alternativeName>
</protein>
<dbReference type="Proteomes" id="UP000250140">
    <property type="component" value="Unassembled WGS sequence"/>
</dbReference>
<evidence type="ECO:0000256" key="6">
    <source>
        <dbReference type="ARBA" id="ARBA00022552"/>
    </source>
</evidence>
<evidence type="ECO:0000256" key="7">
    <source>
        <dbReference type="ARBA" id="ARBA00023054"/>
    </source>
</evidence>
<evidence type="ECO:0000256" key="1">
    <source>
        <dbReference type="ARBA" id="ARBA00002773"/>
    </source>
</evidence>
<keyword evidence="11" id="KW-1185">Reference proteome</keyword>
<dbReference type="GO" id="GO:0000462">
    <property type="term" value="P:maturation of SSU-rRNA from tricistronic rRNA transcript (SSU-rRNA, 5.8S rRNA, LSU-rRNA)"/>
    <property type="evidence" value="ECO:0007669"/>
    <property type="project" value="TreeGrafter"/>
</dbReference>
<gene>
    <name evidence="10" type="ORF">AOQ84DRAFT_285170</name>
</gene>
<keyword evidence="7" id="KW-0175">Coiled coil</keyword>
<name>A0A8E2JWP8_9PEZI</name>
<reference evidence="10 11" key="1">
    <citation type="journal article" date="2016" name="Nat. Commun.">
        <title>Ectomycorrhizal ecology is imprinted in the genome of the dominant symbiotic fungus Cenococcum geophilum.</title>
        <authorList>
            <consortium name="DOE Joint Genome Institute"/>
            <person name="Peter M."/>
            <person name="Kohler A."/>
            <person name="Ohm R.A."/>
            <person name="Kuo A."/>
            <person name="Krutzmann J."/>
            <person name="Morin E."/>
            <person name="Arend M."/>
            <person name="Barry K.W."/>
            <person name="Binder M."/>
            <person name="Choi C."/>
            <person name="Clum A."/>
            <person name="Copeland A."/>
            <person name="Grisel N."/>
            <person name="Haridas S."/>
            <person name="Kipfer T."/>
            <person name="LaButti K."/>
            <person name="Lindquist E."/>
            <person name="Lipzen A."/>
            <person name="Maire R."/>
            <person name="Meier B."/>
            <person name="Mihaltcheva S."/>
            <person name="Molinier V."/>
            <person name="Murat C."/>
            <person name="Poggeler S."/>
            <person name="Quandt C.A."/>
            <person name="Sperisen C."/>
            <person name="Tritt A."/>
            <person name="Tisserant E."/>
            <person name="Crous P.W."/>
            <person name="Henrissat B."/>
            <person name="Nehls U."/>
            <person name="Egli S."/>
            <person name="Spatafora J.W."/>
            <person name="Grigoriev I.V."/>
            <person name="Martin F.M."/>
        </authorList>
    </citation>
    <scope>NUCLEOTIDE SEQUENCE [LARGE SCALE GENOMIC DNA]</scope>
    <source>
        <strain evidence="10 11">CBS 207.34</strain>
    </source>
</reference>
<feature type="compositionally biased region" description="Basic and acidic residues" evidence="9">
    <location>
        <begin position="267"/>
        <end position="276"/>
    </location>
</feature>
<evidence type="ECO:0000256" key="9">
    <source>
        <dbReference type="SAM" id="MobiDB-lite"/>
    </source>
</evidence>
<proteinExistence type="inferred from homology"/>
<feature type="compositionally biased region" description="Basic residues" evidence="9">
    <location>
        <begin position="246"/>
        <end position="258"/>
    </location>
</feature>
<evidence type="ECO:0000313" key="11">
    <source>
        <dbReference type="Proteomes" id="UP000250140"/>
    </source>
</evidence>
<dbReference type="InterPro" id="IPR050786">
    <property type="entry name" value="EFG1_rRNA-proc"/>
</dbReference>
<keyword evidence="8" id="KW-0539">Nucleus</keyword>
<sequence>MPVAKKRRDGRPAGGPKRPFSAKGTQRPKGSQNLKKPVVFNSLKTQIRDLKRLLEHGDDRMPADIRIIRERELAACEHELAQKQAESQAAARRKRMISKYHQVRFFDRQKATRALKKIRRELNTAKEPAQKDELLAKLHAAEVDVNYALYYPLSRPYSALFPTTKQEDSKLKNLYPESDGEDKGKERLQNPETSRTTRGDPYMWSIVEKAMEEGTLDALRNSDEPVATSMASRPLPRSHTADKGQRQKQKRDPKRKQKSGQPGILKDMLDHTKASVDEGGESDGGFFE</sequence>
<feature type="region of interest" description="Disordered" evidence="9">
    <location>
        <begin position="223"/>
        <end position="288"/>
    </location>
</feature>
<feature type="region of interest" description="Disordered" evidence="9">
    <location>
        <begin position="1"/>
        <end position="36"/>
    </location>
</feature>
<dbReference type="Pfam" id="PF10153">
    <property type="entry name" value="Efg1"/>
    <property type="match status" value="1"/>
</dbReference>
<comment type="function">
    <text evidence="1">Involved in rRNA processing.</text>
</comment>
<organism evidence="10 11">
    <name type="scientific">Glonium stellatum</name>
    <dbReference type="NCBI Taxonomy" id="574774"/>
    <lineage>
        <taxon>Eukaryota</taxon>
        <taxon>Fungi</taxon>
        <taxon>Dikarya</taxon>
        <taxon>Ascomycota</taxon>
        <taxon>Pezizomycotina</taxon>
        <taxon>Dothideomycetes</taxon>
        <taxon>Pleosporomycetidae</taxon>
        <taxon>Gloniales</taxon>
        <taxon>Gloniaceae</taxon>
        <taxon>Glonium</taxon>
    </lineage>
</organism>
<dbReference type="GO" id="GO:0030688">
    <property type="term" value="C:preribosome, small subunit precursor"/>
    <property type="evidence" value="ECO:0007669"/>
    <property type="project" value="TreeGrafter"/>
</dbReference>
<dbReference type="GO" id="GO:0005730">
    <property type="term" value="C:nucleolus"/>
    <property type="evidence" value="ECO:0007669"/>
    <property type="project" value="UniProtKB-SubCell"/>
</dbReference>
<feature type="region of interest" description="Disordered" evidence="9">
    <location>
        <begin position="170"/>
        <end position="203"/>
    </location>
</feature>
<comment type="subcellular location">
    <subcellularLocation>
        <location evidence="2">Nucleus</location>
        <location evidence="2">Nucleolus</location>
    </subcellularLocation>
</comment>
<dbReference type="EMBL" id="KV748875">
    <property type="protein sequence ID" value="OCL12455.1"/>
    <property type="molecule type" value="Genomic_DNA"/>
</dbReference>
<evidence type="ECO:0000256" key="8">
    <source>
        <dbReference type="ARBA" id="ARBA00023242"/>
    </source>
</evidence>
<accession>A0A8E2JWP8</accession>
<evidence type="ECO:0000256" key="3">
    <source>
        <dbReference type="ARBA" id="ARBA00006916"/>
    </source>
</evidence>